<dbReference type="PANTHER" id="PTHR45947">
    <property type="entry name" value="SULFOQUINOVOSYL TRANSFERASE SQD2"/>
    <property type="match status" value="1"/>
</dbReference>
<evidence type="ECO:0000313" key="6">
    <source>
        <dbReference type="Proteomes" id="UP000336646"/>
    </source>
</evidence>
<evidence type="ECO:0000313" key="5">
    <source>
        <dbReference type="EMBL" id="TVS27895.1"/>
    </source>
</evidence>
<dbReference type="AlphaFoldDB" id="A0A6C1TW74"/>
<dbReference type="Proteomes" id="UP000336646">
    <property type="component" value="Unassembled WGS sequence"/>
</dbReference>
<dbReference type="SUPFAM" id="SSF53756">
    <property type="entry name" value="UDP-Glycosyltransferase/glycogen phosphorylase"/>
    <property type="match status" value="1"/>
</dbReference>
<dbReference type="InterPro" id="IPR050194">
    <property type="entry name" value="Glycosyltransferase_grp1"/>
</dbReference>
<proteinExistence type="predicted"/>
<dbReference type="Pfam" id="PF00534">
    <property type="entry name" value="Glycos_transf_1"/>
    <property type="match status" value="1"/>
</dbReference>
<keyword evidence="1" id="KW-0328">Glycosyltransferase</keyword>
<evidence type="ECO:0000259" key="3">
    <source>
        <dbReference type="Pfam" id="PF00534"/>
    </source>
</evidence>
<dbReference type="PANTHER" id="PTHR45947:SF3">
    <property type="entry name" value="SULFOQUINOVOSYL TRANSFERASE SQD2"/>
    <property type="match status" value="1"/>
</dbReference>
<dbReference type="EMBL" id="RXIR01000016">
    <property type="protein sequence ID" value="TVS27895.1"/>
    <property type="molecule type" value="Genomic_DNA"/>
</dbReference>
<accession>A0A6C1TW74</accession>
<name>A0A6C1TW74_9CORY</name>
<sequence length="378" mass="41698">MRIALFTEVFLPKIDGIVTRVTRTLDQLAELGHEVLIFAPGKAPASYAGFEVVRMPSVPFWPIYPEIQVGLPTPGVFRRLKEFNPDVVHVVNPMWLAGAAALVAERMGLPILGSFHTDVPEYTVRLGAGWLAGPSKWGIRQFHGRAQVNLVTSAPMLDKAAEYRIGNVDVWPKAVDTQSFSPDKRTREMRSRLSDGHPDAPLVTYIGRISAEKSTERTLGIMEAVRKSVPDARLALIGAGPQLDQLRRTMDRDWVTFTGYLSGDELHKAYASGDALIFPSTTETLGFAALEAFASGVPVVGAHAGGLPYVIDDGVTGFLVDPGEPDERWARPIIELLTRPELREYMSGAAREEALKWSWRTATERLVEFYEEARASKS</sequence>
<keyword evidence="2 5" id="KW-0808">Transferase</keyword>
<dbReference type="RefSeq" id="WP_144317216.1">
    <property type="nucleotide sequence ID" value="NZ_CP038157.1"/>
</dbReference>
<dbReference type="GO" id="GO:0016757">
    <property type="term" value="F:glycosyltransferase activity"/>
    <property type="evidence" value="ECO:0007669"/>
    <property type="project" value="UniProtKB-KW"/>
</dbReference>
<comment type="caution">
    <text evidence="5">The sequence shown here is derived from an EMBL/GenBank/DDBJ whole genome shotgun (WGS) entry which is preliminary data.</text>
</comment>
<dbReference type="GeneID" id="74900820"/>
<gene>
    <name evidence="5" type="ORF">EKI59_08050</name>
</gene>
<evidence type="ECO:0000256" key="2">
    <source>
        <dbReference type="ARBA" id="ARBA00022679"/>
    </source>
</evidence>
<dbReference type="GO" id="GO:1901137">
    <property type="term" value="P:carbohydrate derivative biosynthetic process"/>
    <property type="evidence" value="ECO:0007669"/>
    <property type="project" value="UniProtKB-ARBA"/>
</dbReference>
<dbReference type="InterPro" id="IPR028098">
    <property type="entry name" value="Glyco_trans_4-like_N"/>
</dbReference>
<dbReference type="InterPro" id="IPR001296">
    <property type="entry name" value="Glyco_trans_1"/>
</dbReference>
<protein>
    <submittedName>
        <fullName evidence="5">Glycosyltransferase family 1 protein</fullName>
    </submittedName>
</protein>
<dbReference type="Pfam" id="PF13439">
    <property type="entry name" value="Glyco_transf_4"/>
    <property type="match status" value="1"/>
</dbReference>
<feature type="domain" description="Glycosyltransferase subfamily 4-like N-terminal" evidence="4">
    <location>
        <begin position="15"/>
        <end position="178"/>
    </location>
</feature>
<evidence type="ECO:0000259" key="4">
    <source>
        <dbReference type="Pfam" id="PF13439"/>
    </source>
</evidence>
<dbReference type="Gene3D" id="3.40.50.2000">
    <property type="entry name" value="Glycogen Phosphorylase B"/>
    <property type="match status" value="2"/>
</dbReference>
<reference evidence="5 6" key="1">
    <citation type="submission" date="2018-12" db="EMBL/GenBank/DDBJ databases">
        <title>Corynebacterium sanguinis sp. nov., a clinically-associated and environmental corynebacterium.</title>
        <authorList>
            <person name="Gonzales-Siles L."/>
            <person name="Jaen-Luchoro D."/>
            <person name="Cardew S."/>
            <person name="Inganas E."/>
            <person name="Ohlen M."/>
            <person name="Jensie-Markopolous S."/>
            <person name="Pinyeiro-Iglesias B."/>
            <person name="Molin K."/>
            <person name="Skovbjerg S."/>
            <person name="Svensson-Stadler L."/>
            <person name="Funke G."/>
            <person name="Moore E.R.B."/>
        </authorList>
    </citation>
    <scope>NUCLEOTIDE SEQUENCE [LARGE SCALE GENOMIC DNA]</scope>
    <source>
        <strain evidence="5 6">58734</strain>
    </source>
</reference>
<feature type="domain" description="Glycosyl transferase family 1" evidence="3">
    <location>
        <begin position="199"/>
        <end position="352"/>
    </location>
</feature>
<dbReference type="GO" id="GO:1903509">
    <property type="term" value="P:liposaccharide metabolic process"/>
    <property type="evidence" value="ECO:0007669"/>
    <property type="project" value="UniProtKB-ARBA"/>
</dbReference>
<organism evidence="5 6">
    <name type="scientific">Corynebacterium sanguinis</name>
    <dbReference type="NCBI Taxonomy" id="2594913"/>
    <lineage>
        <taxon>Bacteria</taxon>
        <taxon>Bacillati</taxon>
        <taxon>Actinomycetota</taxon>
        <taxon>Actinomycetes</taxon>
        <taxon>Mycobacteriales</taxon>
        <taxon>Corynebacteriaceae</taxon>
        <taxon>Corynebacterium</taxon>
    </lineage>
</organism>
<evidence type="ECO:0000256" key="1">
    <source>
        <dbReference type="ARBA" id="ARBA00022676"/>
    </source>
</evidence>
<dbReference type="CDD" id="cd03814">
    <property type="entry name" value="GT4-like"/>
    <property type="match status" value="1"/>
</dbReference>
<dbReference type="OrthoDB" id="5242526at2"/>